<dbReference type="Proteomes" id="UP000582974">
    <property type="component" value="Unassembled WGS sequence"/>
</dbReference>
<evidence type="ECO:0000256" key="1">
    <source>
        <dbReference type="ARBA" id="ARBA00008814"/>
    </source>
</evidence>
<keyword evidence="4" id="KW-1185">Reference proteome</keyword>
<evidence type="ECO:0000259" key="2">
    <source>
        <dbReference type="PROSITE" id="PS50983"/>
    </source>
</evidence>
<comment type="similarity">
    <text evidence="1">Belongs to the bacterial solute-binding protein 8 family.</text>
</comment>
<proteinExistence type="inferred from homology"/>
<dbReference type="Pfam" id="PF01497">
    <property type="entry name" value="Peripla_BP_2"/>
    <property type="match status" value="1"/>
</dbReference>
<accession>A0A838AEC6</accession>
<name>A0A838AEC6_9PSEU</name>
<evidence type="ECO:0000313" key="4">
    <source>
        <dbReference type="Proteomes" id="UP000582974"/>
    </source>
</evidence>
<gene>
    <name evidence="3" type="ORF">H0B56_18180</name>
</gene>
<dbReference type="InterPro" id="IPR002491">
    <property type="entry name" value="ABC_transptr_periplasmic_BD"/>
</dbReference>
<feature type="domain" description="Fe/B12 periplasmic-binding" evidence="2">
    <location>
        <begin position="16"/>
        <end position="297"/>
    </location>
</feature>
<organism evidence="3 4">
    <name type="scientific">Haloechinothrix aidingensis</name>
    <dbReference type="NCBI Taxonomy" id="2752311"/>
    <lineage>
        <taxon>Bacteria</taxon>
        <taxon>Bacillati</taxon>
        <taxon>Actinomycetota</taxon>
        <taxon>Actinomycetes</taxon>
        <taxon>Pseudonocardiales</taxon>
        <taxon>Pseudonocardiaceae</taxon>
        <taxon>Haloechinothrix</taxon>
    </lineage>
</organism>
<reference evidence="3 4" key="1">
    <citation type="submission" date="2020-07" db="EMBL/GenBank/DDBJ databases">
        <title>Genome of Haloechinothrix sp.</title>
        <authorList>
            <person name="Tang S.-K."/>
            <person name="Yang L."/>
            <person name="Zhu W.-Y."/>
        </authorList>
    </citation>
    <scope>NUCLEOTIDE SEQUENCE [LARGE SCALE GENOMIC DNA]</scope>
    <source>
        <strain evidence="3 4">YIM 98757</strain>
    </source>
</reference>
<sequence>MSNCDRQVTVDEPPERAVSLNQGTTELMLALGLEDRMVGTATWTDPIREDLAEANEQVPRLADDTPSFESVLDTEPDFVIGAYQAMFTDGRVAPRERFEELGVPTYLSPSSCEPEAAELDEPVELEDLYGEIADVAEIFGVPERGEDLIDELRQRVDDAVDRVRRADVPESTSVMFWFAQTDAPYMAGATGSPAAMTRELGVSNSYGDVDSMWPQVNWEDVLDRDPDLLVLGDLTRDGEGQTLQSKTDFLENDPAVSELSVVDDQRWMPMTGSELNITIRTVDGIESLADTLVELHG</sequence>
<dbReference type="SUPFAM" id="SSF53807">
    <property type="entry name" value="Helical backbone' metal receptor"/>
    <property type="match status" value="1"/>
</dbReference>
<comment type="caution">
    <text evidence="3">The sequence shown here is derived from an EMBL/GenBank/DDBJ whole genome shotgun (WGS) entry which is preliminary data.</text>
</comment>
<dbReference type="PROSITE" id="PS50983">
    <property type="entry name" value="FE_B12_PBP"/>
    <property type="match status" value="1"/>
</dbReference>
<dbReference type="InterPro" id="IPR050902">
    <property type="entry name" value="ABC_Transporter_SBP"/>
</dbReference>
<protein>
    <submittedName>
        <fullName evidence="3">ABC transporter substrate-binding protein</fullName>
    </submittedName>
</protein>
<dbReference type="AlphaFoldDB" id="A0A838AEC6"/>
<dbReference type="EMBL" id="JACCKD010000007">
    <property type="protein sequence ID" value="MBA0127478.1"/>
    <property type="molecule type" value="Genomic_DNA"/>
</dbReference>
<dbReference type="PANTHER" id="PTHR30535:SF7">
    <property type="entry name" value="IRON(III) DICITRATE-BINDING PROTEIN"/>
    <property type="match status" value="1"/>
</dbReference>
<evidence type="ECO:0000313" key="3">
    <source>
        <dbReference type="EMBL" id="MBA0127478.1"/>
    </source>
</evidence>
<dbReference type="Gene3D" id="3.40.50.1980">
    <property type="entry name" value="Nitrogenase molybdenum iron protein domain"/>
    <property type="match status" value="2"/>
</dbReference>
<dbReference type="PANTHER" id="PTHR30535">
    <property type="entry name" value="VITAMIN B12-BINDING PROTEIN"/>
    <property type="match status" value="1"/>
</dbReference>